<reference evidence="1 2" key="1">
    <citation type="submission" date="2019-08" db="EMBL/GenBank/DDBJ databases">
        <authorList>
            <person name="Kuhnert P."/>
        </authorList>
    </citation>
    <scope>NUCLEOTIDE SEQUENCE [LARGE SCALE GENOMIC DNA]</scope>
    <source>
        <strain evidence="1 2">B36.5</strain>
    </source>
</reference>
<dbReference type="RefSeq" id="WP_024753122.1">
    <property type="nucleotide sequence ID" value="NZ_CP027018.1"/>
</dbReference>
<dbReference type="AlphaFoldDB" id="A0AAE6M684"/>
<dbReference type="SUPFAM" id="SSF101898">
    <property type="entry name" value="NHL repeat"/>
    <property type="match status" value="1"/>
</dbReference>
<proteinExistence type="predicted"/>
<dbReference type="Proteomes" id="UP000323594">
    <property type="component" value="Chromosome"/>
</dbReference>
<dbReference type="GeneID" id="57754183"/>
<sequence>MQYFKNKPLVFLLFLFLFLSFFLCCKKNHLQQMEREDLFSLSYGSFENQINLFELESSYTRPDSQISMKDGIFYISNSASGKIMQMTSFGDLLSIIYNVDKNPQPIFTNSENSQTKATTRKSVQYPLNHPTFLAITDNKQLYVVDSVFSDRVEYDPEENLALTNIVIHFNEESEFVNYIGQEGIGGTPFPIIEGLYTNTKNDIIVVCQTTQSIKVYWFSADGELLYKVPIFFSSLPSPYREGGSFFSSVETVVPDFNAMGLYVKIDYYTEEIDPETQVSAGINYDKSCLYFLAIETGKYENKIDIAPHEETETDAAGTNTNKKVFSLIGISQSDKAFFITPTAKGYLLGILDLNSLRLLKRDLIITQDEQVYNALNLSTNGILSGLLAKNNQAEIVWWRTDKIIGESIR</sequence>
<dbReference type="EMBL" id="CP042817">
    <property type="protein sequence ID" value="QEJ97288.1"/>
    <property type="molecule type" value="Genomic_DNA"/>
</dbReference>
<organism evidence="1 2">
    <name type="scientific">Treponema phagedenis</name>
    <dbReference type="NCBI Taxonomy" id="162"/>
    <lineage>
        <taxon>Bacteria</taxon>
        <taxon>Pseudomonadati</taxon>
        <taxon>Spirochaetota</taxon>
        <taxon>Spirochaetia</taxon>
        <taxon>Spirochaetales</taxon>
        <taxon>Treponemataceae</taxon>
        <taxon>Treponema</taxon>
    </lineage>
</organism>
<dbReference type="InterPro" id="IPR058072">
    <property type="entry name" value="LIC12708-like"/>
</dbReference>
<dbReference type="InterPro" id="IPR011042">
    <property type="entry name" value="6-blade_b-propeller_TolB-like"/>
</dbReference>
<name>A0AAE6M684_TREPH</name>
<gene>
    <name evidence="1" type="ORF">FUT82_04325</name>
</gene>
<dbReference type="Gene3D" id="2.120.10.30">
    <property type="entry name" value="TolB, C-terminal domain"/>
    <property type="match status" value="1"/>
</dbReference>
<dbReference type="NCBIfam" id="NF047780">
    <property type="entry name" value="LIC12708_fam"/>
    <property type="match status" value="1"/>
</dbReference>
<protein>
    <submittedName>
        <fullName evidence="1">Uncharacterized protein</fullName>
    </submittedName>
</protein>
<accession>A0AAE6M684</accession>
<evidence type="ECO:0000313" key="1">
    <source>
        <dbReference type="EMBL" id="QEJ97288.1"/>
    </source>
</evidence>
<evidence type="ECO:0000313" key="2">
    <source>
        <dbReference type="Proteomes" id="UP000323594"/>
    </source>
</evidence>